<feature type="compositionally biased region" description="Polar residues" evidence="2">
    <location>
        <begin position="696"/>
        <end position="705"/>
    </location>
</feature>
<keyword evidence="4" id="KW-1185">Reference proteome</keyword>
<feature type="compositionally biased region" description="Basic and acidic residues" evidence="2">
    <location>
        <begin position="665"/>
        <end position="695"/>
    </location>
</feature>
<dbReference type="Proteomes" id="UP000694845">
    <property type="component" value="Unplaced"/>
</dbReference>
<gene>
    <name evidence="5" type="primary">LOC110975438</name>
</gene>
<dbReference type="KEGG" id="aplc:110975438"/>
<dbReference type="EC" id="2.4.2.-" evidence="1"/>
<dbReference type="Gene3D" id="3.90.228.10">
    <property type="match status" value="1"/>
</dbReference>
<keyword evidence="1" id="KW-0808">Transferase</keyword>
<dbReference type="GO" id="GO:0003950">
    <property type="term" value="F:NAD+ poly-ADP-ribosyltransferase activity"/>
    <property type="evidence" value="ECO:0007669"/>
    <property type="project" value="UniProtKB-UniRule"/>
</dbReference>
<name>A0A8B7XS07_ACAPL</name>
<keyword evidence="1" id="KW-0328">Glycosyltransferase</keyword>
<feature type="compositionally biased region" description="Polar residues" evidence="2">
    <location>
        <begin position="39"/>
        <end position="55"/>
    </location>
</feature>
<dbReference type="InterPro" id="IPR012317">
    <property type="entry name" value="Poly(ADP-ribose)pol_cat_dom"/>
</dbReference>
<dbReference type="GO" id="GO:0005634">
    <property type="term" value="C:nucleus"/>
    <property type="evidence" value="ECO:0007669"/>
    <property type="project" value="TreeGrafter"/>
</dbReference>
<evidence type="ECO:0000313" key="5">
    <source>
        <dbReference type="RefSeq" id="XP_022083638.1"/>
    </source>
</evidence>
<accession>A0A8B7XS07</accession>
<dbReference type="RefSeq" id="XP_022083638.1">
    <property type="nucleotide sequence ID" value="XM_022227946.1"/>
</dbReference>
<evidence type="ECO:0000259" key="3">
    <source>
        <dbReference type="PROSITE" id="PS51059"/>
    </source>
</evidence>
<feature type="region of interest" description="Disordered" evidence="2">
    <location>
        <begin position="615"/>
        <end position="710"/>
    </location>
</feature>
<feature type="region of interest" description="Disordered" evidence="2">
    <location>
        <begin position="511"/>
        <end position="530"/>
    </location>
</feature>
<sequence>MCLQITCSLRRLDQDFVSTDTMDLYQAADDEMETDGSTDPDQTGLVQHDGNGSSLDQLKSEQARLLQHLHSSDSFTSLGGGTGHVANPEPNGAVGGGASPEEQQATSQAAALSETTVVSPTGLSMPGLQPFPPAKNQLPSSWSDCTLSPDVPFCLVMLNKQSWEFQSILAEFTAADLTVKKIERVENRDLWDKFQFERTRMLKNRAEVNEVYLFHGTTADKEQICHEGLDQRLSRIGYFGRGIYFSNDPRKCVSYTQGDKGSGQPLPQMTCTIYKCRALMGNMKVYPNGQHAKDLKREPEVENPEPGGPKYYDSVKGHVKEYDEFILYKSERVMPEYVISCFMPMTSSSQGSVTLPAVTPLTNHGGGANMVLYGGLDQEEVNAELAAGVLSTHSNKGLSKGTDDGEISAELAAGALGLPKGTVARQTEKKAEDDDVSLELRAEASERPRAEEVTEDSHPELEGEGRKADSHLELREDGDVYEQLHQREILDAIRARERREKEQLERFLEFERQKGPRDAGRKEWAREEPHSITINQLQDEEVSAELSVGGTDTTDAEREQKQPALQRPTQLLKSSEPIITVNPLEEEPRRYKKETIAPEFLPTVLEVRERVQKARLKEKEMEGKTKQTQGASTTSERKTPRWVHERDAPAWTPREYAEQQKLIGKVREKVRADRKAEEQERERQRRSGKEGRSQKTTDNSLSPQWKGQEDDGVGEVMDVLIVQFMEVTACDDITEAREFIQKANMDVNTAIISYLSG</sequence>
<dbReference type="GeneID" id="110975438"/>
<proteinExistence type="predicted"/>
<feature type="compositionally biased region" description="Basic and acidic residues" evidence="2">
    <location>
        <begin position="615"/>
        <end position="625"/>
    </location>
</feature>
<keyword evidence="1" id="KW-0520">NAD</keyword>
<evidence type="ECO:0000256" key="2">
    <source>
        <dbReference type="SAM" id="MobiDB-lite"/>
    </source>
</evidence>
<feature type="region of interest" description="Disordered" evidence="2">
    <location>
        <begin position="423"/>
        <end position="479"/>
    </location>
</feature>
<dbReference type="OrthoDB" id="10071692at2759"/>
<feature type="region of interest" description="Disordered" evidence="2">
    <location>
        <begin position="535"/>
        <end position="577"/>
    </location>
</feature>
<feature type="region of interest" description="Disordered" evidence="2">
    <location>
        <begin position="76"/>
        <end position="113"/>
    </location>
</feature>
<feature type="compositionally biased region" description="Polar residues" evidence="2">
    <location>
        <begin position="101"/>
        <end position="113"/>
    </location>
</feature>
<dbReference type="SUPFAM" id="SSF56399">
    <property type="entry name" value="ADP-ribosylation"/>
    <property type="match status" value="1"/>
</dbReference>
<evidence type="ECO:0000256" key="1">
    <source>
        <dbReference type="RuleBase" id="RU362114"/>
    </source>
</evidence>
<dbReference type="PROSITE" id="PS51059">
    <property type="entry name" value="PARP_CATALYTIC"/>
    <property type="match status" value="1"/>
</dbReference>
<dbReference type="Pfam" id="PF14555">
    <property type="entry name" value="UBA_4"/>
    <property type="match status" value="1"/>
</dbReference>
<reference evidence="5" key="1">
    <citation type="submission" date="2025-08" db="UniProtKB">
        <authorList>
            <consortium name="RefSeq"/>
        </authorList>
    </citation>
    <scope>IDENTIFICATION</scope>
</reference>
<feature type="compositionally biased region" description="Basic and acidic residues" evidence="2">
    <location>
        <begin position="635"/>
        <end position="648"/>
    </location>
</feature>
<dbReference type="PANTHER" id="PTHR45740">
    <property type="entry name" value="POLY [ADP-RIBOSE] POLYMERASE"/>
    <property type="match status" value="1"/>
</dbReference>
<dbReference type="Pfam" id="PF00644">
    <property type="entry name" value="PARP"/>
    <property type="match status" value="1"/>
</dbReference>
<feature type="compositionally biased region" description="Basic and acidic residues" evidence="2">
    <location>
        <begin position="426"/>
        <end position="479"/>
    </location>
</feature>
<evidence type="ECO:0000313" key="4">
    <source>
        <dbReference type="Proteomes" id="UP000694845"/>
    </source>
</evidence>
<dbReference type="InterPro" id="IPR051712">
    <property type="entry name" value="ARTD-AVP"/>
</dbReference>
<organism evidence="4 5">
    <name type="scientific">Acanthaster planci</name>
    <name type="common">Crown-of-thorns starfish</name>
    <dbReference type="NCBI Taxonomy" id="133434"/>
    <lineage>
        <taxon>Eukaryota</taxon>
        <taxon>Metazoa</taxon>
        <taxon>Echinodermata</taxon>
        <taxon>Eleutherozoa</taxon>
        <taxon>Asterozoa</taxon>
        <taxon>Asteroidea</taxon>
        <taxon>Valvatacea</taxon>
        <taxon>Valvatida</taxon>
        <taxon>Acanthasteridae</taxon>
        <taxon>Acanthaster</taxon>
    </lineage>
</organism>
<feature type="domain" description="PARP catalytic" evidence="3">
    <location>
        <begin position="138"/>
        <end position="350"/>
    </location>
</feature>
<dbReference type="Gene3D" id="1.10.8.10">
    <property type="entry name" value="DNA helicase RuvA subunit, C-terminal domain"/>
    <property type="match status" value="1"/>
</dbReference>
<dbReference type="PANTHER" id="PTHR45740:SF2">
    <property type="entry name" value="POLY [ADP-RIBOSE] POLYMERASE"/>
    <property type="match status" value="1"/>
</dbReference>
<dbReference type="GO" id="GO:1990404">
    <property type="term" value="F:NAD+-protein mono-ADP-ribosyltransferase activity"/>
    <property type="evidence" value="ECO:0007669"/>
    <property type="project" value="TreeGrafter"/>
</dbReference>
<dbReference type="OMA" id="MEFTACE"/>
<feature type="region of interest" description="Disordered" evidence="2">
    <location>
        <begin position="31"/>
        <end position="55"/>
    </location>
</feature>
<dbReference type="AlphaFoldDB" id="A0A8B7XS07"/>
<protein>
    <recommendedName>
        <fullName evidence="1">Poly [ADP-ribose] polymerase</fullName>
        <shortName evidence="1">PARP</shortName>
        <ecNumber evidence="1">2.4.2.-</ecNumber>
    </recommendedName>
</protein>